<gene>
    <name evidence="2" type="primary">LOC105979056</name>
</gene>
<accession>A0AC55CKN1</accession>
<dbReference type="RefSeq" id="XP_045140317.1">
    <property type="nucleotide sequence ID" value="XM_045284382.1"/>
</dbReference>
<evidence type="ECO:0000313" key="1">
    <source>
        <dbReference type="Proteomes" id="UP000694863"/>
    </source>
</evidence>
<proteinExistence type="predicted"/>
<keyword evidence="1" id="KW-1185">Reference proteome</keyword>
<sequence length="46" mass="5138">MTSDKPDLSAVEKRDKSELKKTNTEENNALPSKETVQQAKGYVRTA</sequence>
<protein>
    <submittedName>
        <fullName evidence="2">Thymosin beta-15A-like</fullName>
    </submittedName>
</protein>
<reference evidence="2" key="1">
    <citation type="submission" date="2025-08" db="UniProtKB">
        <authorList>
            <consortium name="RefSeq"/>
        </authorList>
    </citation>
    <scope>IDENTIFICATION</scope>
</reference>
<dbReference type="Proteomes" id="UP000694863">
    <property type="component" value="Unplaced"/>
</dbReference>
<organism evidence="1 2">
    <name type="scientific">Echinops telfairi</name>
    <name type="common">Lesser hedgehog tenrec</name>
    <dbReference type="NCBI Taxonomy" id="9371"/>
    <lineage>
        <taxon>Eukaryota</taxon>
        <taxon>Metazoa</taxon>
        <taxon>Chordata</taxon>
        <taxon>Craniata</taxon>
        <taxon>Vertebrata</taxon>
        <taxon>Euteleostomi</taxon>
        <taxon>Mammalia</taxon>
        <taxon>Eutheria</taxon>
        <taxon>Afrotheria</taxon>
        <taxon>Tenrecidae</taxon>
        <taxon>Tenrecinae</taxon>
        <taxon>Echinops</taxon>
    </lineage>
</organism>
<evidence type="ECO:0000313" key="2">
    <source>
        <dbReference type="RefSeq" id="XP_045140317.1"/>
    </source>
</evidence>
<name>A0AC55CKN1_ECHTE</name>